<dbReference type="Gene3D" id="1.10.630.10">
    <property type="entry name" value="Cytochrome P450"/>
    <property type="match status" value="1"/>
</dbReference>
<keyword evidence="4 7" id="KW-0560">Oxidoreductase</keyword>
<dbReference type="InterPro" id="IPR001128">
    <property type="entry name" value="Cyt_P450"/>
</dbReference>
<dbReference type="GO" id="GO:0004497">
    <property type="term" value="F:monooxygenase activity"/>
    <property type="evidence" value="ECO:0007669"/>
    <property type="project" value="UniProtKB-KW"/>
</dbReference>
<gene>
    <name evidence="8" type="ORF">HMN09_01182300</name>
</gene>
<protein>
    <recommendedName>
        <fullName evidence="10">Cytochrome P450</fullName>
    </recommendedName>
</protein>
<comment type="cofactor">
    <cofactor evidence="1 6">
        <name>heme</name>
        <dbReference type="ChEBI" id="CHEBI:30413"/>
    </cofactor>
</comment>
<evidence type="ECO:0000256" key="1">
    <source>
        <dbReference type="ARBA" id="ARBA00001971"/>
    </source>
</evidence>
<accession>A0A8H6S8Q7</accession>
<keyword evidence="9" id="KW-1185">Reference proteome</keyword>
<dbReference type="Pfam" id="PF00067">
    <property type="entry name" value="p450"/>
    <property type="match status" value="1"/>
</dbReference>
<evidence type="ECO:0000256" key="2">
    <source>
        <dbReference type="ARBA" id="ARBA00010617"/>
    </source>
</evidence>
<keyword evidence="5 6" id="KW-0408">Iron</keyword>
<dbReference type="GO" id="GO:0016705">
    <property type="term" value="F:oxidoreductase activity, acting on paired donors, with incorporation or reduction of molecular oxygen"/>
    <property type="evidence" value="ECO:0007669"/>
    <property type="project" value="InterPro"/>
</dbReference>
<dbReference type="EMBL" id="JACAZE010000020">
    <property type="protein sequence ID" value="KAF7293862.1"/>
    <property type="molecule type" value="Genomic_DNA"/>
</dbReference>
<dbReference type="Proteomes" id="UP000613580">
    <property type="component" value="Unassembled WGS sequence"/>
</dbReference>
<evidence type="ECO:0000313" key="8">
    <source>
        <dbReference type="EMBL" id="KAF7293862.1"/>
    </source>
</evidence>
<keyword evidence="7" id="KW-0503">Monooxygenase</keyword>
<keyword evidence="3 6" id="KW-0479">Metal-binding</keyword>
<dbReference type="PROSITE" id="PS00086">
    <property type="entry name" value="CYTOCHROME_P450"/>
    <property type="match status" value="1"/>
</dbReference>
<keyword evidence="6 7" id="KW-0349">Heme</keyword>
<dbReference type="AlphaFoldDB" id="A0A8H6S8Q7"/>
<dbReference type="SUPFAM" id="SSF48264">
    <property type="entry name" value="Cytochrome P450"/>
    <property type="match status" value="1"/>
</dbReference>
<evidence type="ECO:0000256" key="5">
    <source>
        <dbReference type="ARBA" id="ARBA00023004"/>
    </source>
</evidence>
<evidence type="ECO:0000256" key="7">
    <source>
        <dbReference type="RuleBase" id="RU000461"/>
    </source>
</evidence>
<name>A0A8H6S8Q7_MYCCL</name>
<dbReference type="InterPro" id="IPR002403">
    <property type="entry name" value="Cyt_P450_E_grp-IV"/>
</dbReference>
<dbReference type="GO" id="GO:0005506">
    <property type="term" value="F:iron ion binding"/>
    <property type="evidence" value="ECO:0007669"/>
    <property type="project" value="InterPro"/>
</dbReference>
<feature type="binding site" description="axial binding residue" evidence="6">
    <location>
        <position position="499"/>
    </location>
    <ligand>
        <name>heme</name>
        <dbReference type="ChEBI" id="CHEBI:30413"/>
    </ligand>
    <ligandPart>
        <name>Fe</name>
        <dbReference type="ChEBI" id="CHEBI:18248"/>
    </ligandPart>
</feature>
<dbReference type="GO" id="GO:0020037">
    <property type="term" value="F:heme binding"/>
    <property type="evidence" value="ECO:0007669"/>
    <property type="project" value="InterPro"/>
</dbReference>
<comment type="caution">
    <text evidence="8">The sequence shown here is derived from an EMBL/GenBank/DDBJ whole genome shotgun (WGS) entry which is preliminary data.</text>
</comment>
<dbReference type="InterPro" id="IPR036396">
    <property type="entry name" value="Cyt_P450_sf"/>
</dbReference>
<dbReference type="PANTHER" id="PTHR46206">
    <property type="entry name" value="CYTOCHROME P450"/>
    <property type="match status" value="1"/>
</dbReference>
<reference evidence="8" key="1">
    <citation type="submission" date="2020-05" db="EMBL/GenBank/DDBJ databases">
        <title>Mycena genomes resolve the evolution of fungal bioluminescence.</title>
        <authorList>
            <person name="Tsai I.J."/>
        </authorList>
    </citation>
    <scope>NUCLEOTIDE SEQUENCE</scope>
    <source>
        <strain evidence="8">110903Hualien_Pintung</strain>
    </source>
</reference>
<organism evidence="8 9">
    <name type="scientific">Mycena chlorophos</name>
    <name type="common">Agaric fungus</name>
    <name type="synonym">Agaricus chlorophos</name>
    <dbReference type="NCBI Taxonomy" id="658473"/>
    <lineage>
        <taxon>Eukaryota</taxon>
        <taxon>Fungi</taxon>
        <taxon>Dikarya</taxon>
        <taxon>Basidiomycota</taxon>
        <taxon>Agaricomycotina</taxon>
        <taxon>Agaricomycetes</taxon>
        <taxon>Agaricomycetidae</taxon>
        <taxon>Agaricales</taxon>
        <taxon>Marasmiineae</taxon>
        <taxon>Mycenaceae</taxon>
        <taxon>Mycena</taxon>
    </lineage>
</organism>
<sequence>MRLPRLPASHDGSGNEDFHSSCPVVTETFKVAGLLAFPHLAMAETQALLVYGALAVAGLLVARQVLRDRELAHIPIVRGNATGLLASYRDALQFDTDAPDLAQRGYDLYPNGVFRLSRKYLWQYVVTGKKLVKEIGNIPEETLSFIEGVEESIQSRITMGAELQENPFHLNAVRTSLTRNLHACFPDVRDEIICAFNDVLDVQGSDWKAVYVIPTMMNIVARVSNRLFVGLPLCRNEEYLDNNVKYTIGVFSSAKSIGKLPPFLRPILGPWMTTKNQSFDVAMRLLGPLVADRIRRDGEMGPDWPGRPNDMISWLLDIAEESSRTVEGIVLRILSVNMAAIHTSSMAFTHMLYSLATFPPSEYFLPMRAEAERVVASSGWTKAALGEMHLIDSFLRESQRFSTNGPLGMNRRVMKREGLVLSNGVRLPYGAHVCVAARPMHYDPGNYDDPDTFDGFRFARERQAQRTDANFDPSKEVFGRQMITTGPEHLPFGTGKHACPGRFFAATELKAMLAHLVINYDVKAEVEGVRPPDDIFGMRISPNPPGQGLVAQEGGLERHRAERSDQNETMFFCMLISMIFVLHLAPETILQNHPNILSFFLGGNRWGSPRPSGNFLFLLSSLRSCDQKFSRRRNVSPAVADFRRCRPKPPVTYLAFRYEDELLVGDLGTAQGSPAFRLSLHGQIRPPPKRS</sequence>
<evidence type="ECO:0008006" key="10">
    <source>
        <dbReference type="Google" id="ProtNLM"/>
    </source>
</evidence>
<dbReference type="OrthoDB" id="1844152at2759"/>
<dbReference type="InterPro" id="IPR017972">
    <property type="entry name" value="Cyt_P450_CS"/>
</dbReference>
<evidence type="ECO:0000256" key="6">
    <source>
        <dbReference type="PIRSR" id="PIRSR602403-1"/>
    </source>
</evidence>
<dbReference type="CDD" id="cd11041">
    <property type="entry name" value="CYP503A1-like"/>
    <property type="match status" value="1"/>
</dbReference>
<evidence type="ECO:0000256" key="4">
    <source>
        <dbReference type="ARBA" id="ARBA00023002"/>
    </source>
</evidence>
<comment type="similarity">
    <text evidence="2 7">Belongs to the cytochrome P450 family.</text>
</comment>
<dbReference type="PRINTS" id="PR00465">
    <property type="entry name" value="EP450IV"/>
</dbReference>
<proteinExistence type="inferred from homology"/>
<evidence type="ECO:0000256" key="3">
    <source>
        <dbReference type="ARBA" id="ARBA00022723"/>
    </source>
</evidence>
<evidence type="ECO:0000313" key="9">
    <source>
        <dbReference type="Proteomes" id="UP000613580"/>
    </source>
</evidence>